<dbReference type="HOGENOM" id="CLU_1305006_0_0_1"/>
<protein>
    <submittedName>
        <fullName evidence="2">Uncharacterized protein</fullName>
    </submittedName>
</protein>
<accession>A0A0C3CF20</accession>
<proteinExistence type="predicted"/>
<organism evidence="2 3">
    <name type="scientific">Hebeloma cylindrosporum</name>
    <dbReference type="NCBI Taxonomy" id="76867"/>
    <lineage>
        <taxon>Eukaryota</taxon>
        <taxon>Fungi</taxon>
        <taxon>Dikarya</taxon>
        <taxon>Basidiomycota</taxon>
        <taxon>Agaricomycotina</taxon>
        <taxon>Agaricomycetes</taxon>
        <taxon>Agaricomycetidae</taxon>
        <taxon>Agaricales</taxon>
        <taxon>Agaricineae</taxon>
        <taxon>Hymenogastraceae</taxon>
        <taxon>Hebeloma</taxon>
    </lineage>
</organism>
<evidence type="ECO:0000313" key="2">
    <source>
        <dbReference type="EMBL" id="KIM47365.1"/>
    </source>
</evidence>
<reference evidence="2 3" key="1">
    <citation type="submission" date="2014-04" db="EMBL/GenBank/DDBJ databases">
        <authorList>
            <consortium name="DOE Joint Genome Institute"/>
            <person name="Kuo A."/>
            <person name="Gay G."/>
            <person name="Dore J."/>
            <person name="Kohler A."/>
            <person name="Nagy L.G."/>
            <person name="Floudas D."/>
            <person name="Copeland A."/>
            <person name="Barry K.W."/>
            <person name="Cichocki N."/>
            <person name="Veneault-Fourrey C."/>
            <person name="LaButti K."/>
            <person name="Lindquist E.A."/>
            <person name="Lipzen A."/>
            <person name="Lundell T."/>
            <person name="Morin E."/>
            <person name="Murat C."/>
            <person name="Sun H."/>
            <person name="Tunlid A."/>
            <person name="Henrissat B."/>
            <person name="Grigoriev I.V."/>
            <person name="Hibbett D.S."/>
            <person name="Martin F."/>
            <person name="Nordberg H.P."/>
            <person name="Cantor M.N."/>
            <person name="Hua S.X."/>
        </authorList>
    </citation>
    <scope>NUCLEOTIDE SEQUENCE [LARGE SCALE GENOMIC DNA]</scope>
    <source>
        <strain evidence="3">h7</strain>
    </source>
</reference>
<reference evidence="3" key="2">
    <citation type="submission" date="2015-01" db="EMBL/GenBank/DDBJ databases">
        <title>Evolutionary Origins and Diversification of the Mycorrhizal Mutualists.</title>
        <authorList>
            <consortium name="DOE Joint Genome Institute"/>
            <consortium name="Mycorrhizal Genomics Consortium"/>
            <person name="Kohler A."/>
            <person name="Kuo A."/>
            <person name="Nagy L.G."/>
            <person name="Floudas D."/>
            <person name="Copeland A."/>
            <person name="Barry K.W."/>
            <person name="Cichocki N."/>
            <person name="Veneault-Fourrey C."/>
            <person name="LaButti K."/>
            <person name="Lindquist E.A."/>
            <person name="Lipzen A."/>
            <person name="Lundell T."/>
            <person name="Morin E."/>
            <person name="Murat C."/>
            <person name="Riley R."/>
            <person name="Ohm R."/>
            <person name="Sun H."/>
            <person name="Tunlid A."/>
            <person name="Henrissat B."/>
            <person name="Grigoriev I.V."/>
            <person name="Hibbett D.S."/>
            <person name="Martin F."/>
        </authorList>
    </citation>
    <scope>NUCLEOTIDE SEQUENCE [LARGE SCALE GENOMIC DNA]</scope>
    <source>
        <strain evidence="3">h7</strain>
    </source>
</reference>
<dbReference type="Proteomes" id="UP000053424">
    <property type="component" value="Unassembled WGS sequence"/>
</dbReference>
<keyword evidence="1" id="KW-0812">Transmembrane</keyword>
<sequence>MESRDRLKRIHGYSRYDEAKLAGVEASPPDAKDDDSLYVQDPATALVTSNSRHYLAVIQILGIQHDGKDVQSIPGRFISEPNVRFQGQVMKLRLIMQGNDHQPDAVDWEWHSSFEARAVFRDLHGRFIQQINPDRQRASCGCNAGEDTYVFKSLELWAIAAMMYERLSQDRAIHFHIDPSLVKHVSFVKGTLLAVIHVMLIPSLLAVGAPM</sequence>
<keyword evidence="3" id="KW-1185">Reference proteome</keyword>
<gene>
    <name evidence="2" type="ORF">M413DRAFT_7866</name>
</gene>
<evidence type="ECO:0000313" key="3">
    <source>
        <dbReference type="Proteomes" id="UP000053424"/>
    </source>
</evidence>
<dbReference type="EMBL" id="KN831770">
    <property type="protein sequence ID" value="KIM47365.1"/>
    <property type="molecule type" value="Genomic_DNA"/>
</dbReference>
<keyword evidence="1" id="KW-1133">Transmembrane helix</keyword>
<keyword evidence="1" id="KW-0472">Membrane</keyword>
<evidence type="ECO:0000256" key="1">
    <source>
        <dbReference type="SAM" id="Phobius"/>
    </source>
</evidence>
<name>A0A0C3CF20_HEBCY</name>
<dbReference type="OrthoDB" id="3241874at2759"/>
<dbReference type="AlphaFoldDB" id="A0A0C3CF20"/>
<feature type="transmembrane region" description="Helical" evidence="1">
    <location>
        <begin position="190"/>
        <end position="209"/>
    </location>
</feature>